<accession>A0A022QID9</accession>
<name>A0A022QID9_ERYGU</name>
<evidence type="ECO:0000313" key="3">
    <source>
        <dbReference type="Proteomes" id="UP000030748"/>
    </source>
</evidence>
<keyword evidence="3" id="KW-1185">Reference proteome</keyword>
<feature type="compositionally biased region" description="Polar residues" evidence="1">
    <location>
        <begin position="117"/>
        <end position="126"/>
    </location>
</feature>
<dbReference type="PhylomeDB" id="A0A022QID9"/>
<gene>
    <name evidence="2" type="ORF">MIMGU_mgv1a014755mg</name>
</gene>
<dbReference type="Proteomes" id="UP000030748">
    <property type="component" value="Unassembled WGS sequence"/>
</dbReference>
<feature type="compositionally biased region" description="Acidic residues" evidence="1">
    <location>
        <begin position="135"/>
        <end position="151"/>
    </location>
</feature>
<feature type="compositionally biased region" description="Basic and acidic residues" evidence="1">
    <location>
        <begin position="89"/>
        <end position="100"/>
    </location>
</feature>
<feature type="compositionally biased region" description="Low complexity" evidence="1">
    <location>
        <begin position="1"/>
        <end position="21"/>
    </location>
</feature>
<protein>
    <submittedName>
        <fullName evidence="2">Uncharacterized protein</fullName>
    </submittedName>
</protein>
<dbReference type="EMBL" id="KI631456">
    <property type="protein sequence ID" value="EYU27384.1"/>
    <property type="molecule type" value="Genomic_DNA"/>
</dbReference>
<feature type="compositionally biased region" description="Low complexity" evidence="1">
    <location>
        <begin position="104"/>
        <end position="116"/>
    </location>
</feature>
<organism evidence="2 3">
    <name type="scientific">Erythranthe guttata</name>
    <name type="common">Yellow monkey flower</name>
    <name type="synonym">Mimulus guttatus</name>
    <dbReference type="NCBI Taxonomy" id="4155"/>
    <lineage>
        <taxon>Eukaryota</taxon>
        <taxon>Viridiplantae</taxon>
        <taxon>Streptophyta</taxon>
        <taxon>Embryophyta</taxon>
        <taxon>Tracheophyta</taxon>
        <taxon>Spermatophyta</taxon>
        <taxon>Magnoliopsida</taxon>
        <taxon>eudicotyledons</taxon>
        <taxon>Gunneridae</taxon>
        <taxon>Pentapetalae</taxon>
        <taxon>asterids</taxon>
        <taxon>lamiids</taxon>
        <taxon>Lamiales</taxon>
        <taxon>Phrymaceae</taxon>
        <taxon>Erythranthe</taxon>
    </lineage>
</organism>
<dbReference type="eggNOG" id="ENOG502RY05">
    <property type="taxonomic scope" value="Eukaryota"/>
</dbReference>
<dbReference type="PANTHER" id="PTHR34572:SF8">
    <property type="entry name" value="(RAPE) HYPOTHETICAL PROTEIN"/>
    <property type="match status" value="1"/>
</dbReference>
<sequence>MEGVGSRQSRASARYAASPSAPVFNGPVRRWKKQWVTSQTNGSGGGGNNNRKNPPPLLLCRWTPLSSSTADEPPRRRFRYAPIVPIERGNMKTLEKDSNGGRRTGITTTTTQTNNGSDIVSESDAITLSEKPSNGEEEEEEEALEPNEDQADSNKAPFHGFYPRDEKRTESNEGRKMMS</sequence>
<dbReference type="PANTHER" id="PTHR34572">
    <property type="entry name" value="GOLGIN FAMILY A PROTEIN"/>
    <property type="match status" value="1"/>
</dbReference>
<dbReference type="KEGG" id="egt:105969091"/>
<reference evidence="2 3" key="1">
    <citation type="journal article" date="2013" name="Proc. Natl. Acad. Sci. U.S.A.">
        <title>Fine-scale variation in meiotic recombination in Mimulus inferred from population shotgun sequencing.</title>
        <authorList>
            <person name="Hellsten U."/>
            <person name="Wright K.M."/>
            <person name="Jenkins J."/>
            <person name="Shu S."/>
            <person name="Yuan Y."/>
            <person name="Wessler S.R."/>
            <person name="Schmutz J."/>
            <person name="Willis J.H."/>
            <person name="Rokhsar D.S."/>
        </authorList>
    </citation>
    <scope>NUCLEOTIDE SEQUENCE [LARGE SCALE GENOMIC DNA]</scope>
    <source>
        <strain evidence="3">cv. DUN x IM62</strain>
    </source>
</reference>
<evidence type="ECO:0000256" key="1">
    <source>
        <dbReference type="SAM" id="MobiDB-lite"/>
    </source>
</evidence>
<proteinExistence type="predicted"/>
<feature type="region of interest" description="Disordered" evidence="1">
    <location>
        <begin position="1"/>
        <end position="179"/>
    </location>
</feature>
<feature type="compositionally biased region" description="Basic and acidic residues" evidence="1">
    <location>
        <begin position="162"/>
        <end position="179"/>
    </location>
</feature>
<evidence type="ECO:0000313" key="2">
    <source>
        <dbReference type="EMBL" id="EYU27384.1"/>
    </source>
</evidence>
<dbReference type="OrthoDB" id="2020529at2759"/>
<dbReference type="AlphaFoldDB" id="A0A022QID9"/>
<dbReference type="STRING" id="4155.A0A022QID9"/>